<name>A0A1G2F421_9BACT</name>
<keyword evidence="1" id="KW-0812">Transmembrane</keyword>
<evidence type="ECO:0000313" key="2">
    <source>
        <dbReference type="EMBL" id="OGZ32824.1"/>
    </source>
</evidence>
<dbReference type="Proteomes" id="UP000177810">
    <property type="component" value="Unassembled WGS sequence"/>
</dbReference>
<keyword evidence="1" id="KW-1133">Transmembrane helix</keyword>
<organism evidence="2 3">
    <name type="scientific">Candidatus Portnoybacteria bacterium RBG_13_40_8</name>
    <dbReference type="NCBI Taxonomy" id="1801990"/>
    <lineage>
        <taxon>Bacteria</taxon>
        <taxon>Candidatus Portnoyibacteriota</taxon>
    </lineage>
</organism>
<keyword evidence="1" id="KW-0472">Membrane</keyword>
<protein>
    <submittedName>
        <fullName evidence="2">Uncharacterized protein</fullName>
    </submittedName>
</protein>
<gene>
    <name evidence="2" type="ORF">A2V69_03305</name>
</gene>
<dbReference type="STRING" id="1801990.A2V69_03305"/>
<dbReference type="EMBL" id="MHMT01000013">
    <property type="protein sequence ID" value="OGZ32824.1"/>
    <property type="molecule type" value="Genomic_DNA"/>
</dbReference>
<evidence type="ECO:0000256" key="1">
    <source>
        <dbReference type="SAM" id="Phobius"/>
    </source>
</evidence>
<proteinExistence type="predicted"/>
<sequence>MLITISQIVFAISIIGILVIVLRKVPVILRYPRHPFEETSLLERVKTKINSSNFFHEIFIHRTEKILRRIKIIVLKFDNFLARIVDRLRDRLKRRKEEEQENNDFNSPS</sequence>
<dbReference type="AlphaFoldDB" id="A0A1G2F421"/>
<comment type="caution">
    <text evidence="2">The sequence shown here is derived from an EMBL/GenBank/DDBJ whole genome shotgun (WGS) entry which is preliminary data.</text>
</comment>
<evidence type="ECO:0000313" key="3">
    <source>
        <dbReference type="Proteomes" id="UP000177810"/>
    </source>
</evidence>
<accession>A0A1G2F421</accession>
<reference evidence="2 3" key="1">
    <citation type="journal article" date="2016" name="Nat. Commun.">
        <title>Thousands of microbial genomes shed light on interconnected biogeochemical processes in an aquifer system.</title>
        <authorList>
            <person name="Anantharaman K."/>
            <person name="Brown C.T."/>
            <person name="Hug L.A."/>
            <person name="Sharon I."/>
            <person name="Castelle C.J."/>
            <person name="Probst A.J."/>
            <person name="Thomas B.C."/>
            <person name="Singh A."/>
            <person name="Wilkins M.J."/>
            <person name="Karaoz U."/>
            <person name="Brodie E.L."/>
            <person name="Williams K.H."/>
            <person name="Hubbard S.S."/>
            <person name="Banfield J.F."/>
        </authorList>
    </citation>
    <scope>NUCLEOTIDE SEQUENCE [LARGE SCALE GENOMIC DNA]</scope>
</reference>
<feature type="transmembrane region" description="Helical" evidence="1">
    <location>
        <begin position="6"/>
        <end position="25"/>
    </location>
</feature>